<sequence length="287" mass="33713">MSETNEDVQKNDEKINEEQNTVTEHDDTHTVQTACPDTTLEQSTASLQLCQSEVANTAPAPAQCEETQTIHLQHIMTIQCYVRMCLDHIQKHTLLCSIRIIQRNYRGFRVRKYVYKPLRQFHEMEILSYRYNSMAILIQRRFRGFICRKYQLNYYSRKQYLLDIQTQSNLLLTELNNEQARKIKEQAVRDSQLRKEKFQHLMHNMHHLLSTASRPGVFSCPFDSNLNTKALGEPVETHIKKAFHNKYQNNSKAAAMFQNVSNTEKSVTIKKKKTSQVSMKHFKNKKI</sequence>
<feature type="compositionally biased region" description="Basic and acidic residues" evidence="1">
    <location>
        <begin position="7"/>
        <end position="29"/>
    </location>
</feature>
<name>X6NKM3_RETFI</name>
<gene>
    <name evidence="2" type="ORF">RFI_11245</name>
</gene>
<evidence type="ECO:0000256" key="1">
    <source>
        <dbReference type="SAM" id="MobiDB-lite"/>
    </source>
</evidence>
<dbReference type="InterPro" id="IPR000048">
    <property type="entry name" value="IQ_motif_EF-hand-BS"/>
</dbReference>
<evidence type="ECO:0000313" key="3">
    <source>
        <dbReference type="Proteomes" id="UP000023152"/>
    </source>
</evidence>
<dbReference type="SMART" id="SM00015">
    <property type="entry name" value="IQ"/>
    <property type="match status" value="2"/>
</dbReference>
<dbReference type="PROSITE" id="PS50096">
    <property type="entry name" value="IQ"/>
    <property type="match status" value="1"/>
</dbReference>
<dbReference type="EMBL" id="ASPP01008224">
    <property type="protein sequence ID" value="ETO25892.1"/>
    <property type="molecule type" value="Genomic_DNA"/>
</dbReference>
<proteinExistence type="predicted"/>
<dbReference type="Pfam" id="PF00612">
    <property type="entry name" value="IQ"/>
    <property type="match status" value="2"/>
</dbReference>
<dbReference type="Gene3D" id="1.20.5.190">
    <property type="match status" value="1"/>
</dbReference>
<evidence type="ECO:0000313" key="2">
    <source>
        <dbReference type="EMBL" id="ETO25892.1"/>
    </source>
</evidence>
<dbReference type="Proteomes" id="UP000023152">
    <property type="component" value="Unassembled WGS sequence"/>
</dbReference>
<protein>
    <submittedName>
        <fullName evidence="2">Uncharacterized protein</fullName>
    </submittedName>
</protein>
<organism evidence="2 3">
    <name type="scientific">Reticulomyxa filosa</name>
    <dbReference type="NCBI Taxonomy" id="46433"/>
    <lineage>
        <taxon>Eukaryota</taxon>
        <taxon>Sar</taxon>
        <taxon>Rhizaria</taxon>
        <taxon>Retaria</taxon>
        <taxon>Foraminifera</taxon>
        <taxon>Monothalamids</taxon>
        <taxon>Reticulomyxidae</taxon>
        <taxon>Reticulomyxa</taxon>
    </lineage>
</organism>
<feature type="region of interest" description="Disordered" evidence="1">
    <location>
        <begin position="1"/>
        <end position="30"/>
    </location>
</feature>
<dbReference type="OMA" id="VHRRYCI"/>
<keyword evidence="3" id="KW-1185">Reference proteome</keyword>
<dbReference type="OrthoDB" id="190375at2759"/>
<dbReference type="AlphaFoldDB" id="X6NKM3"/>
<reference evidence="2 3" key="1">
    <citation type="journal article" date="2013" name="Curr. Biol.">
        <title>The Genome of the Foraminiferan Reticulomyxa filosa.</title>
        <authorList>
            <person name="Glockner G."/>
            <person name="Hulsmann N."/>
            <person name="Schleicher M."/>
            <person name="Noegel A.A."/>
            <person name="Eichinger L."/>
            <person name="Gallinger C."/>
            <person name="Pawlowski J."/>
            <person name="Sierra R."/>
            <person name="Euteneuer U."/>
            <person name="Pillet L."/>
            <person name="Moustafa A."/>
            <person name="Platzer M."/>
            <person name="Groth M."/>
            <person name="Szafranski K."/>
            <person name="Schliwa M."/>
        </authorList>
    </citation>
    <scope>NUCLEOTIDE SEQUENCE [LARGE SCALE GENOMIC DNA]</scope>
</reference>
<comment type="caution">
    <text evidence="2">The sequence shown here is derived from an EMBL/GenBank/DDBJ whole genome shotgun (WGS) entry which is preliminary data.</text>
</comment>
<accession>X6NKM3</accession>